<gene>
    <name evidence="1" type="ORF">PoB_004328900</name>
</gene>
<keyword evidence="2" id="KW-1185">Reference proteome</keyword>
<dbReference type="Proteomes" id="UP000735302">
    <property type="component" value="Unassembled WGS sequence"/>
</dbReference>
<dbReference type="EMBL" id="BLXT01004716">
    <property type="protein sequence ID" value="GFO16784.1"/>
    <property type="molecule type" value="Genomic_DNA"/>
</dbReference>
<sequence>MTEDQGLRLPRGQNTLLKLFIAKDSSLSMENVDDPNSVELTVKSAADVTRLDSPDRALNGSHVTRCNFRADWLFGEYSAAIPANHFSRHAKEL</sequence>
<name>A0AAV4BEJ6_9GAST</name>
<protein>
    <submittedName>
        <fullName evidence="1">Uncharacterized protein</fullName>
    </submittedName>
</protein>
<reference evidence="1 2" key="1">
    <citation type="journal article" date="2021" name="Elife">
        <title>Chloroplast acquisition without the gene transfer in kleptoplastic sea slugs, Plakobranchus ocellatus.</title>
        <authorList>
            <person name="Maeda T."/>
            <person name="Takahashi S."/>
            <person name="Yoshida T."/>
            <person name="Shimamura S."/>
            <person name="Takaki Y."/>
            <person name="Nagai Y."/>
            <person name="Toyoda A."/>
            <person name="Suzuki Y."/>
            <person name="Arimoto A."/>
            <person name="Ishii H."/>
            <person name="Satoh N."/>
            <person name="Nishiyama T."/>
            <person name="Hasebe M."/>
            <person name="Maruyama T."/>
            <person name="Minagawa J."/>
            <person name="Obokata J."/>
            <person name="Shigenobu S."/>
        </authorList>
    </citation>
    <scope>NUCLEOTIDE SEQUENCE [LARGE SCALE GENOMIC DNA]</scope>
</reference>
<accession>A0AAV4BEJ6</accession>
<organism evidence="1 2">
    <name type="scientific">Plakobranchus ocellatus</name>
    <dbReference type="NCBI Taxonomy" id="259542"/>
    <lineage>
        <taxon>Eukaryota</taxon>
        <taxon>Metazoa</taxon>
        <taxon>Spiralia</taxon>
        <taxon>Lophotrochozoa</taxon>
        <taxon>Mollusca</taxon>
        <taxon>Gastropoda</taxon>
        <taxon>Heterobranchia</taxon>
        <taxon>Euthyneura</taxon>
        <taxon>Panpulmonata</taxon>
        <taxon>Sacoglossa</taxon>
        <taxon>Placobranchoidea</taxon>
        <taxon>Plakobranchidae</taxon>
        <taxon>Plakobranchus</taxon>
    </lineage>
</organism>
<dbReference type="AlphaFoldDB" id="A0AAV4BEJ6"/>
<proteinExistence type="predicted"/>
<comment type="caution">
    <text evidence="1">The sequence shown here is derived from an EMBL/GenBank/DDBJ whole genome shotgun (WGS) entry which is preliminary data.</text>
</comment>
<evidence type="ECO:0000313" key="1">
    <source>
        <dbReference type="EMBL" id="GFO16784.1"/>
    </source>
</evidence>
<evidence type="ECO:0000313" key="2">
    <source>
        <dbReference type="Proteomes" id="UP000735302"/>
    </source>
</evidence>